<evidence type="ECO:0000313" key="3">
    <source>
        <dbReference type="Proteomes" id="UP001595912"/>
    </source>
</evidence>
<protein>
    <recommendedName>
        <fullName evidence="4">DUF2975 domain-containing protein</fullName>
    </recommendedName>
</protein>
<comment type="caution">
    <text evidence="2">The sequence shown here is derived from an EMBL/GenBank/DDBJ whole genome shotgun (WGS) entry which is preliminary data.</text>
</comment>
<feature type="transmembrane region" description="Helical" evidence="1">
    <location>
        <begin position="97"/>
        <end position="121"/>
    </location>
</feature>
<dbReference type="Proteomes" id="UP001595912">
    <property type="component" value="Unassembled WGS sequence"/>
</dbReference>
<keyword evidence="1" id="KW-0472">Membrane</keyword>
<gene>
    <name evidence="2" type="ORF">ACFPIJ_32135</name>
</gene>
<keyword evidence="3" id="KW-1185">Reference proteome</keyword>
<feature type="transmembrane region" description="Helical" evidence="1">
    <location>
        <begin position="133"/>
        <end position="155"/>
    </location>
</feature>
<organism evidence="2 3">
    <name type="scientific">Dactylosporangium cerinum</name>
    <dbReference type="NCBI Taxonomy" id="1434730"/>
    <lineage>
        <taxon>Bacteria</taxon>
        <taxon>Bacillati</taxon>
        <taxon>Actinomycetota</taxon>
        <taxon>Actinomycetes</taxon>
        <taxon>Micromonosporales</taxon>
        <taxon>Micromonosporaceae</taxon>
        <taxon>Dactylosporangium</taxon>
    </lineage>
</organism>
<name>A0ABV9W1F6_9ACTN</name>
<evidence type="ECO:0000313" key="2">
    <source>
        <dbReference type="EMBL" id="MFC5002472.1"/>
    </source>
</evidence>
<dbReference type="RefSeq" id="WP_380120541.1">
    <property type="nucleotide sequence ID" value="NZ_JBHSIU010000041.1"/>
</dbReference>
<reference evidence="3" key="1">
    <citation type="journal article" date="2019" name="Int. J. Syst. Evol. Microbiol.">
        <title>The Global Catalogue of Microorganisms (GCM) 10K type strain sequencing project: providing services to taxonomists for standard genome sequencing and annotation.</title>
        <authorList>
            <consortium name="The Broad Institute Genomics Platform"/>
            <consortium name="The Broad Institute Genome Sequencing Center for Infectious Disease"/>
            <person name="Wu L."/>
            <person name="Ma J."/>
        </authorList>
    </citation>
    <scope>NUCLEOTIDE SEQUENCE [LARGE SCALE GENOMIC DNA]</scope>
    <source>
        <strain evidence="3">CGMCC 4.7152</strain>
    </source>
</reference>
<dbReference type="EMBL" id="JBHSIU010000041">
    <property type="protein sequence ID" value="MFC5002472.1"/>
    <property type="molecule type" value="Genomic_DNA"/>
</dbReference>
<keyword evidence="1" id="KW-0812">Transmembrane</keyword>
<evidence type="ECO:0000256" key="1">
    <source>
        <dbReference type="SAM" id="Phobius"/>
    </source>
</evidence>
<feature type="transmembrane region" description="Helical" evidence="1">
    <location>
        <begin position="12"/>
        <end position="41"/>
    </location>
</feature>
<feature type="transmembrane region" description="Helical" evidence="1">
    <location>
        <begin position="61"/>
        <end position="85"/>
    </location>
</feature>
<keyword evidence="1" id="KW-1133">Transmembrane helix</keyword>
<proteinExistence type="predicted"/>
<accession>A0ABV9W1F6</accession>
<evidence type="ECO:0008006" key="4">
    <source>
        <dbReference type="Google" id="ProtNLM"/>
    </source>
</evidence>
<sequence>MPTTRHPANPLMLLPGLLLIIVGIVVMVGGFAWAVLTVLGLADRTPELSDLGAGPHAREDLGPMLDGFAVFVVGTTVMTIGRYLWRGARRRGWRDRLGRLLLIITCLAVGTGMVVFTRFVLAAMDGSDASGTILRGLVVFALIGIPASLLGMVGLRLADEEILMTAEARASL</sequence>